<sequence>MSYVFGPVPSRRLGWSLGIDLVPFKTCSYDCIYCQLGRTILHTVQRKEYVPVAAVLQEIETKLKGNHRPDYVTVSGSGEPTLNAGVGRVIRGLKKLTSIPVAVLTNGSLLHDQDIREELATADVVIPSLDAATVPAFKRVNRPCGQISLEQVIKGLQDFAHMFRGRLWIEVMLVRGLNDGEEEIAALAAVLKDLPAEKIQLNTVSRPPVEAFARPLEREQMERIAARLGNRTEIIGHFAGKVYGYGSQQDIEREIVTLLGRRPCTLTEIAFLTGLHQAEVTKYMGRLVEAGLIQAVYKEEVYYRVRQ</sequence>
<comment type="caution">
    <text evidence="8">The sequence shown here is derived from an EMBL/GenBank/DDBJ whole genome shotgun (WGS) entry which is preliminary data.</text>
</comment>
<dbReference type="InterPro" id="IPR013785">
    <property type="entry name" value="Aldolase_TIM"/>
</dbReference>
<evidence type="ECO:0000256" key="4">
    <source>
        <dbReference type="ARBA" id="ARBA00022723"/>
    </source>
</evidence>
<dbReference type="InterPro" id="IPR036390">
    <property type="entry name" value="WH_DNA-bd_sf"/>
</dbReference>
<dbReference type="InterPro" id="IPR036388">
    <property type="entry name" value="WH-like_DNA-bd_sf"/>
</dbReference>
<gene>
    <name evidence="8" type="primary">moaA_4</name>
    <name evidence="8" type="ORF">MOMUL_28450</name>
</gene>
<dbReference type="GO" id="GO:0046872">
    <property type="term" value="F:metal ion binding"/>
    <property type="evidence" value="ECO:0007669"/>
    <property type="project" value="UniProtKB-KW"/>
</dbReference>
<dbReference type="SUPFAM" id="SSF46785">
    <property type="entry name" value="Winged helix' DNA-binding domain"/>
    <property type="match status" value="1"/>
</dbReference>
<reference evidence="8 9" key="1">
    <citation type="submission" date="2016-02" db="EMBL/GenBank/DDBJ databases">
        <title>Genome sequence of Moorella mulderi DSM 14980.</title>
        <authorList>
            <person name="Poehlein A."/>
            <person name="Daniel R."/>
        </authorList>
    </citation>
    <scope>NUCLEOTIDE SEQUENCE [LARGE SCALE GENOMIC DNA]</scope>
    <source>
        <strain evidence="8 9">DSM 14980</strain>
    </source>
</reference>
<dbReference type="OrthoDB" id="9795504at2"/>
<dbReference type="SFLD" id="SFLDS00029">
    <property type="entry name" value="Radical_SAM"/>
    <property type="match status" value="1"/>
</dbReference>
<dbReference type="PATRIC" id="fig|1122241.3.peg.3028"/>
<keyword evidence="2" id="KW-0004">4Fe-4S</keyword>
<protein>
    <submittedName>
        <fullName evidence="8">Cyclic pyranopterin monophosphate synthase</fullName>
    </submittedName>
</protein>
<dbReference type="Gene3D" id="1.10.10.10">
    <property type="entry name" value="Winged helix-like DNA-binding domain superfamily/Winged helix DNA-binding domain"/>
    <property type="match status" value="1"/>
</dbReference>
<dbReference type="Gene3D" id="3.20.20.70">
    <property type="entry name" value="Aldolase class I"/>
    <property type="match status" value="1"/>
</dbReference>
<dbReference type="AlphaFoldDB" id="A0A151AT91"/>
<dbReference type="CDD" id="cd01335">
    <property type="entry name" value="Radical_SAM"/>
    <property type="match status" value="1"/>
</dbReference>
<evidence type="ECO:0000256" key="1">
    <source>
        <dbReference type="ARBA" id="ARBA00001966"/>
    </source>
</evidence>
<dbReference type="SMART" id="SM00729">
    <property type="entry name" value="Elp3"/>
    <property type="match status" value="1"/>
</dbReference>
<dbReference type="SFLD" id="SFLDG01083">
    <property type="entry name" value="Uncharacterised_Radical_SAM_Su"/>
    <property type="match status" value="1"/>
</dbReference>
<dbReference type="GO" id="GO:0003824">
    <property type="term" value="F:catalytic activity"/>
    <property type="evidence" value="ECO:0007669"/>
    <property type="project" value="InterPro"/>
</dbReference>
<feature type="domain" description="Radical SAM core" evidence="7">
    <location>
        <begin position="7"/>
        <end position="231"/>
    </location>
</feature>
<evidence type="ECO:0000256" key="6">
    <source>
        <dbReference type="ARBA" id="ARBA00023014"/>
    </source>
</evidence>
<evidence type="ECO:0000313" key="9">
    <source>
        <dbReference type="Proteomes" id="UP000075670"/>
    </source>
</evidence>
<dbReference type="PROSITE" id="PS51918">
    <property type="entry name" value="RADICAL_SAM"/>
    <property type="match status" value="1"/>
</dbReference>
<dbReference type="InterPro" id="IPR006638">
    <property type="entry name" value="Elp3/MiaA/NifB-like_rSAM"/>
</dbReference>
<evidence type="ECO:0000256" key="5">
    <source>
        <dbReference type="ARBA" id="ARBA00023004"/>
    </source>
</evidence>
<dbReference type="RefSeq" id="WP_062285819.1">
    <property type="nucleotide sequence ID" value="NZ_LTBC01000019.1"/>
</dbReference>
<dbReference type="Pfam" id="PF04055">
    <property type="entry name" value="Radical_SAM"/>
    <property type="match status" value="1"/>
</dbReference>
<proteinExistence type="predicted"/>
<keyword evidence="5" id="KW-0408">Iron</keyword>
<keyword evidence="3" id="KW-0949">S-adenosyl-L-methionine</keyword>
<keyword evidence="9" id="KW-1185">Reference proteome</keyword>
<name>A0A151AT91_9FIRM</name>
<dbReference type="InterPro" id="IPR058240">
    <property type="entry name" value="rSAM_sf"/>
</dbReference>
<accession>A0A151AT91</accession>
<evidence type="ECO:0000313" key="8">
    <source>
        <dbReference type="EMBL" id="KYH30874.1"/>
    </source>
</evidence>
<dbReference type="InterPro" id="IPR011991">
    <property type="entry name" value="ArsR-like_HTH"/>
</dbReference>
<dbReference type="InterPro" id="IPR040084">
    <property type="entry name" value="GTPase_Obg"/>
</dbReference>
<dbReference type="PANTHER" id="PTHR43787:SF11">
    <property type="entry name" value="UPF0026 PROTEIN SLR1464"/>
    <property type="match status" value="1"/>
</dbReference>
<dbReference type="SUPFAM" id="SSF102114">
    <property type="entry name" value="Radical SAM enzymes"/>
    <property type="match status" value="1"/>
</dbReference>
<dbReference type="CDD" id="cd00090">
    <property type="entry name" value="HTH_ARSR"/>
    <property type="match status" value="1"/>
</dbReference>
<dbReference type="EMBL" id="LTBC01000019">
    <property type="protein sequence ID" value="KYH30874.1"/>
    <property type="molecule type" value="Genomic_DNA"/>
</dbReference>
<dbReference type="Proteomes" id="UP000075670">
    <property type="component" value="Unassembled WGS sequence"/>
</dbReference>
<dbReference type="PANTHER" id="PTHR43787">
    <property type="entry name" value="FEMO COFACTOR BIOSYNTHESIS PROTEIN NIFB-RELATED"/>
    <property type="match status" value="1"/>
</dbReference>
<dbReference type="InterPro" id="IPR007197">
    <property type="entry name" value="rSAM"/>
</dbReference>
<dbReference type="GO" id="GO:0051539">
    <property type="term" value="F:4 iron, 4 sulfur cluster binding"/>
    <property type="evidence" value="ECO:0007669"/>
    <property type="project" value="UniProtKB-KW"/>
</dbReference>
<organism evidence="8 9">
    <name type="scientific">Moorella mulderi DSM 14980</name>
    <dbReference type="NCBI Taxonomy" id="1122241"/>
    <lineage>
        <taxon>Bacteria</taxon>
        <taxon>Bacillati</taxon>
        <taxon>Bacillota</taxon>
        <taxon>Clostridia</taxon>
        <taxon>Neomoorellales</taxon>
        <taxon>Neomoorellaceae</taxon>
        <taxon>Neomoorella</taxon>
    </lineage>
</organism>
<evidence type="ECO:0000256" key="2">
    <source>
        <dbReference type="ARBA" id="ARBA00022485"/>
    </source>
</evidence>
<keyword evidence="4" id="KW-0479">Metal-binding</keyword>
<comment type="cofactor">
    <cofactor evidence="1">
        <name>[4Fe-4S] cluster</name>
        <dbReference type="ChEBI" id="CHEBI:49883"/>
    </cofactor>
</comment>
<evidence type="ECO:0000256" key="3">
    <source>
        <dbReference type="ARBA" id="ARBA00022691"/>
    </source>
</evidence>
<keyword evidence="6" id="KW-0411">Iron-sulfur</keyword>
<evidence type="ECO:0000259" key="7">
    <source>
        <dbReference type="PROSITE" id="PS51918"/>
    </source>
</evidence>